<evidence type="ECO:0000259" key="4">
    <source>
        <dbReference type="PROSITE" id="PS50887"/>
    </source>
</evidence>
<dbReference type="CDD" id="cd01949">
    <property type="entry name" value="GGDEF"/>
    <property type="match status" value="1"/>
</dbReference>
<dbReference type="InterPro" id="IPR000014">
    <property type="entry name" value="PAS"/>
</dbReference>
<keyword evidence="6" id="KW-1185">Reference proteome</keyword>
<dbReference type="Gene3D" id="3.30.450.20">
    <property type="entry name" value="PAS domain"/>
    <property type="match status" value="1"/>
</dbReference>
<dbReference type="PROSITE" id="PS50113">
    <property type="entry name" value="PAC"/>
    <property type="match status" value="1"/>
</dbReference>
<dbReference type="Gene3D" id="3.20.20.450">
    <property type="entry name" value="EAL domain"/>
    <property type="match status" value="1"/>
</dbReference>
<evidence type="ECO:0000259" key="2">
    <source>
        <dbReference type="PROSITE" id="PS50113"/>
    </source>
</evidence>
<protein>
    <submittedName>
        <fullName evidence="5">GGDEF and EAL domain-containing protein</fullName>
    </submittedName>
</protein>
<dbReference type="PROSITE" id="PS50887">
    <property type="entry name" value="GGDEF"/>
    <property type="match status" value="1"/>
</dbReference>
<organism evidence="5 6">
    <name type="scientific">Rhizobium deserti</name>
    <dbReference type="NCBI Taxonomy" id="2547961"/>
    <lineage>
        <taxon>Bacteria</taxon>
        <taxon>Pseudomonadati</taxon>
        <taxon>Pseudomonadota</taxon>
        <taxon>Alphaproteobacteria</taxon>
        <taxon>Hyphomicrobiales</taxon>
        <taxon>Rhizobiaceae</taxon>
        <taxon>Rhizobium/Agrobacterium group</taxon>
        <taxon>Rhizobium</taxon>
    </lineage>
</organism>
<dbReference type="NCBIfam" id="TIGR00254">
    <property type="entry name" value="GGDEF"/>
    <property type="match status" value="1"/>
</dbReference>
<evidence type="ECO:0000313" key="6">
    <source>
        <dbReference type="Proteomes" id="UP000295238"/>
    </source>
</evidence>
<feature type="domain" description="PAC" evidence="2">
    <location>
        <begin position="296"/>
        <end position="350"/>
    </location>
</feature>
<dbReference type="Pfam" id="PF00563">
    <property type="entry name" value="EAL"/>
    <property type="match status" value="1"/>
</dbReference>
<dbReference type="SUPFAM" id="SSF55073">
    <property type="entry name" value="Nucleotide cyclase"/>
    <property type="match status" value="1"/>
</dbReference>
<dbReference type="InterPro" id="IPR035919">
    <property type="entry name" value="EAL_sf"/>
</dbReference>
<keyword evidence="1" id="KW-0812">Transmembrane</keyword>
<dbReference type="SUPFAM" id="SSF55785">
    <property type="entry name" value="PYP-like sensor domain (PAS domain)"/>
    <property type="match status" value="1"/>
</dbReference>
<reference evidence="5 6" key="1">
    <citation type="submission" date="2019-03" db="EMBL/GenBank/DDBJ databases">
        <title>Rhizobium sp. nov., an bacterium isolated from biocrust in Mu Us Desert.</title>
        <authorList>
            <person name="Lixiong L."/>
        </authorList>
    </citation>
    <scope>NUCLEOTIDE SEQUENCE [LARGE SCALE GENOMIC DNA]</scope>
    <source>
        <strain evidence="5 6">SPY-1</strain>
    </source>
</reference>
<dbReference type="EMBL" id="SMTL01000003">
    <property type="protein sequence ID" value="TDK35014.1"/>
    <property type="molecule type" value="Genomic_DNA"/>
</dbReference>
<dbReference type="AlphaFoldDB" id="A0A4R5UGH1"/>
<dbReference type="InterPro" id="IPR000700">
    <property type="entry name" value="PAS-assoc_C"/>
</dbReference>
<dbReference type="Proteomes" id="UP000295238">
    <property type="component" value="Unassembled WGS sequence"/>
</dbReference>
<feature type="transmembrane region" description="Helical" evidence="1">
    <location>
        <begin position="158"/>
        <end position="175"/>
    </location>
</feature>
<dbReference type="OrthoDB" id="9814202at2"/>
<comment type="caution">
    <text evidence="5">The sequence shown here is derived from an EMBL/GenBank/DDBJ whole genome shotgun (WGS) entry which is preliminary data.</text>
</comment>
<feature type="transmembrane region" description="Helical" evidence="1">
    <location>
        <begin position="41"/>
        <end position="60"/>
    </location>
</feature>
<dbReference type="PANTHER" id="PTHR44757:SF10">
    <property type="entry name" value="MEMBRANE PROTEIN"/>
    <property type="match status" value="1"/>
</dbReference>
<dbReference type="SUPFAM" id="SSF141868">
    <property type="entry name" value="EAL domain-like"/>
    <property type="match status" value="1"/>
</dbReference>
<dbReference type="Pfam" id="PF08448">
    <property type="entry name" value="PAS_4"/>
    <property type="match status" value="1"/>
</dbReference>
<dbReference type="RefSeq" id="WP_133316437.1">
    <property type="nucleotide sequence ID" value="NZ_SMTL01000003.1"/>
</dbReference>
<dbReference type="InterPro" id="IPR001633">
    <property type="entry name" value="EAL_dom"/>
</dbReference>
<dbReference type="NCBIfam" id="TIGR00229">
    <property type="entry name" value="sensory_box"/>
    <property type="match status" value="1"/>
</dbReference>
<dbReference type="Gene3D" id="3.30.70.270">
    <property type="match status" value="1"/>
</dbReference>
<proteinExistence type="predicted"/>
<keyword evidence="1" id="KW-1133">Transmembrane helix</keyword>
<dbReference type="InterPro" id="IPR029787">
    <property type="entry name" value="Nucleotide_cyclase"/>
</dbReference>
<gene>
    <name evidence="5" type="ORF">E2F50_12130</name>
</gene>
<dbReference type="Pfam" id="PF00990">
    <property type="entry name" value="GGDEF"/>
    <property type="match status" value="1"/>
</dbReference>
<dbReference type="PANTHER" id="PTHR44757">
    <property type="entry name" value="DIGUANYLATE CYCLASE DGCP"/>
    <property type="match status" value="1"/>
</dbReference>
<evidence type="ECO:0000313" key="5">
    <source>
        <dbReference type="EMBL" id="TDK35014.1"/>
    </source>
</evidence>
<feature type="transmembrane region" description="Helical" evidence="1">
    <location>
        <begin position="66"/>
        <end position="85"/>
    </location>
</feature>
<dbReference type="SMART" id="SM00267">
    <property type="entry name" value="GGDEF"/>
    <property type="match status" value="1"/>
</dbReference>
<evidence type="ECO:0000256" key="1">
    <source>
        <dbReference type="SAM" id="Phobius"/>
    </source>
</evidence>
<feature type="transmembrane region" description="Helical" evidence="1">
    <location>
        <begin position="105"/>
        <end position="124"/>
    </location>
</feature>
<dbReference type="InterPro" id="IPR000160">
    <property type="entry name" value="GGDEF_dom"/>
</dbReference>
<name>A0A4R5UGH1_9HYPH</name>
<keyword evidence="1" id="KW-0472">Membrane</keyword>
<dbReference type="InterPro" id="IPR043128">
    <property type="entry name" value="Rev_trsase/Diguanyl_cyclase"/>
</dbReference>
<dbReference type="InterPro" id="IPR013656">
    <property type="entry name" value="PAS_4"/>
</dbReference>
<dbReference type="SMART" id="SM00052">
    <property type="entry name" value="EAL"/>
    <property type="match status" value="1"/>
</dbReference>
<feature type="domain" description="EAL" evidence="3">
    <location>
        <begin position="519"/>
        <end position="769"/>
    </location>
</feature>
<feature type="transmembrane region" description="Helical" evidence="1">
    <location>
        <begin position="130"/>
        <end position="151"/>
    </location>
</feature>
<dbReference type="CDD" id="cd01948">
    <property type="entry name" value="EAL"/>
    <property type="match status" value="1"/>
</dbReference>
<feature type="domain" description="GGDEF" evidence="4">
    <location>
        <begin position="378"/>
        <end position="510"/>
    </location>
</feature>
<dbReference type="PROSITE" id="PS50883">
    <property type="entry name" value="EAL"/>
    <property type="match status" value="1"/>
</dbReference>
<sequence length="771" mass="85252">MRGKAEVTDTGSLPPDDMGQAIVSNVDDYLRGRQVYAVEQNVERGLISFIIAAAVSVVFFYQSYPIASVCWFALVFLANVTRIVLARRTIGKPPVLLSEGKIRLYLVWSVLSATIMLSFPTWIIMHESGLAFAFMLALSIGTFWSASFVHAPVFRSSLAFMVTELTLAGIAAASAPSWDNMILFVLFAIGVGSGYSLIRQHSETFKESVLQQVTLAKQNEVIGILLREHEDQSSDWLWQVDAQLRIVRPSPRFASAFGQAPEAIDGRGLAAILLERLQPHNEQAVTGLLDKMRESRSFRDHIVPITVDGAPRWFAISGRPILSNDNHPLGFRGVMSDVSTSQQAQQQVRHLALYDGLTDLPNRSNFTSALEAAQQSGRPFALLSIDLDGFKPINDGYGHPAGDAFLVEISRRLASLASTTGLLARFGGDEFMMLTFDCDPDNVEALCLTLLKVIEAHVEIDRFELSVGASIGVAFAPKDGATSADLLKNADAALYRAKRDGRGTFRFFGAEMDLQVQTRNRLAHDLRLALSREELRLVYQPFIDARTGAVTGCEALIRWQHAEKGLISPADFIPLAEATGLIVPMGDWVLDQACQEAVQWPDSRRVAVNISPVQFRDHDLPERILAILLRTGLPPSRLEIEVTESLLVEEVSAALDILRRIRALGVRIALDDFGTGYSSLGYLRIFPFDKLKIDKSFISDIAERSDCQIIVQAVRDIAHGLHMTVTAEGVETADQAALLQEIGCDEFQGFLFSRPRTRPDLRAWDRWQRAA</sequence>
<dbReference type="InterPro" id="IPR035965">
    <property type="entry name" value="PAS-like_dom_sf"/>
</dbReference>
<evidence type="ECO:0000259" key="3">
    <source>
        <dbReference type="PROSITE" id="PS50883"/>
    </source>
</evidence>
<dbReference type="InterPro" id="IPR052155">
    <property type="entry name" value="Biofilm_reg_signaling"/>
</dbReference>
<accession>A0A4R5UGH1</accession>